<name>A0A673W1S8_SALTR</name>
<evidence type="ECO:0000313" key="11">
    <source>
        <dbReference type="Proteomes" id="UP000472277"/>
    </source>
</evidence>
<comment type="similarity">
    <text evidence="1 9">Belongs to the class-I aminoacyl-tRNA synthetase family.</text>
</comment>
<dbReference type="InterPro" id="IPR014729">
    <property type="entry name" value="Rossmann-like_a/b/a_fold"/>
</dbReference>
<evidence type="ECO:0000256" key="9">
    <source>
        <dbReference type="RuleBase" id="RU363036"/>
    </source>
</evidence>
<accession>A0A673W1S8</accession>
<organism evidence="10 11">
    <name type="scientific">Salmo trutta</name>
    <name type="common">Brown trout</name>
    <dbReference type="NCBI Taxonomy" id="8032"/>
    <lineage>
        <taxon>Eukaryota</taxon>
        <taxon>Metazoa</taxon>
        <taxon>Chordata</taxon>
        <taxon>Craniata</taxon>
        <taxon>Vertebrata</taxon>
        <taxon>Euteleostomi</taxon>
        <taxon>Actinopterygii</taxon>
        <taxon>Neopterygii</taxon>
        <taxon>Teleostei</taxon>
        <taxon>Protacanthopterygii</taxon>
        <taxon>Salmoniformes</taxon>
        <taxon>Salmonidae</taxon>
        <taxon>Salmoninae</taxon>
        <taxon>Salmo</taxon>
    </lineage>
</organism>
<dbReference type="InterPro" id="IPR050203">
    <property type="entry name" value="Trp-tRNA_synthetase"/>
</dbReference>
<evidence type="ECO:0000256" key="6">
    <source>
        <dbReference type="ARBA" id="ARBA00022917"/>
    </source>
</evidence>
<dbReference type="Ensembl" id="ENSSTUT00000006337.1">
    <property type="protein sequence ID" value="ENSSTUP00000005965.1"/>
    <property type="gene ID" value="ENSSTUG00000002941.1"/>
</dbReference>
<dbReference type="SUPFAM" id="SSF52374">
    <property type="entry name" value="Nucleotidylyl transferase"/>
    <property type="match status" value="1"/>
</dbReference>
<evidence type="ECO:0000256" key="7">
    <source>
        <dbReference type="ARBA" id="ARBA00023146"/>
    </source>
</evidence>
<reference evidence="10" key="1">
    <citation type="submission" date="2025-08" db="UniProtKB">
        <authorList>
            <consortium name="Ensembl"/>
        </authorList>
    </citation>
    <scope>IDENTIFICATION</scope>
</reference>
<evidence type="ECO:0000256" key="8">
    <source>
        <dbReference type="ARBA" id="ARBA00030268"/>
    </source>
</evidence>
<dbReference type="PANTHER" id="PTHR43766:SF1">
    <property type="entry name" value="TRYPTOPHAN--TRNA LIGASE, MITOCHONDRIAL"/>
    <property type="match status" value="1"/>
</dbReference>
<protein>
    <recommendedName>
        <fullName evidence="2">tryptophan--tRNA ligase</fullName>
        <ecNumber evidence="2">6.1.1.2</ecNumber>
    </recommendedName>
    <alternativeName>
        <fullName evidence="8">Tryptophanyl-tRNA synthetase</fullName>
    </alternativeName>
</protein>
<dbReference type="AlphaFoldDB" id="A0A673W1S8"/>
<dbReference type="PANTHER" id="PTHR43766">
    <property type="entry name" value="TRYPTOPHAN--TRNA LIGASE, MITOCHONDRIAL"/>
    <property type="match status" value="1"/>
</dbReference>
<evidence type="ECO:0000256" key="3">
    <source>
        <dbReference type="ARBA" id="ARBA00022598"/>
    </source>
</evidence>
<dbReference type="Gene3D" id="1.10.240.10">
    <property type="entry name" value="Tyrosyl-Transfer RNA Synthetase"/>
    <property type="match status" value="1"/>
</dbReference>
<dbReference type="GeneTree" id="ENSGT00940000153724"/>
<evidence type="ECO:0000256" key="2">
    <source>
        <dbReference type="ARBA" id="ARBA00013161"/>
    </source>
</evidence>
<dbReference type="EC" id="6.1.1.2" evidence="2"/>
<keyword evidence="3 9" id="KW-0436">Ligase</keyword>
<keyword evidence="6 9" id="KW-0648">Protein biosynthesis</keyword>
<evidence type="ECO:0000256" key="4">
    <source>
        <dbReference type="ARBA" id="ARBA00022741"/>
    </source>
</evidence>
<evidence type="ECO:0000256" key="5">
    <source>
        <dbReference type="ARBA" id="ARBA00022840"/>
    </source>
</evidence>
<keyword evidence="11" id="KW-1185">Reference proteome</keyword>
<dbReference type="GO" id="GO:0004830">
    <property type="term" value="F:tryptophan-tRNA ligase activity"/>
    <property type="evidence" value="ECO:0007669"/>
    <property type="project" value="UniProtKB-EC"/>
</dbReference>
<proteinExistence type="inferred from homology"/>
<dbReference type="GO" id="GO:0005524">
    <property type="term" value="F:ATP binding"/>
    <property type="evidence" value="ECO:0007669"/>
    <property type="project" value="UniProtKB-KW"/>
</dbReference>
<keyword evidence="5 9" id="KW-0067">ATP-binding</keyword>
<evidence type="ECO:0000313" key="10">
    <source>
        <dbReference type="Ensembl" id="ENSSTUP00000005965.1"/>
    </source>
</evidence>
<dbReference type="GO" id="GO:0070183">
    <property type="term" value="P:mitochondrial tryptophanyl-tRNA aminoacylation"/>
    <property type="evidence" value="ECO:0007669"/>
    <property type="project" value="TreeGrafter"/>
</dbReference>
<sequence>MPNLFSLLRGKRFCRALFTTFLVGYVFSGIQPTSVLHLGNYFGALESWVSLQSQYPSVIYSIVDLYSITQSQDPALLRVNILVMVVSLLACGIDPETSILFQQSQVSEHMKSKQKNEGSVQHLQLAQDLARIFINTYGDLFPEPIFFSSQSTSKRKIKSLRDPSSKMSKSDPQKMATINLLDSSKSAAPLDFTSVVTFDPAARLGVSNLVLMHAAGCTMEEVVGLDTG</sequence>
<dbReference type="InterPro" id="IPR002305">
    <property type="entry name" value="aa-tRNA-synth_Ic"/>
</dbReference>
<dbReference type="InterPro" id="IPR002306">
    <property type="entry name" value="Trp-tRNA-ligase"/>
</dbReference>
<dbReference type="Gene3D" id="3.40.50.620">
    <property type="entry name" value="HUPs"/>
    <property type="match status" value="1"/>
</dbReference>
<dbReference type="Proteomes" id="UP000472277">
    <property type="component" value="Chromosome 20"/>
</dbReference>
<keyword evidence="4 9" id="KW-0547">Nucleotide-binding</keyword>
<gene>
    <name evidence="10" type="primary">WARS2</name>
</gene>
<dbReference type="GO" id="GO:0005759">
    <property type="term" value="C:mitochondrial matrix"/>
    <property type="evidence" value="ECO:0007669"/>
    <property type="project" value="TreeGrafter"/>
</dbReference>
<dbReference type="PRINTS" id="PR01039">
    <property type="entry name" value="TRNASYNTHTRP"/>
</dbReference>
<dbReference type="InParanoid" id="A0A673W1S8"/>
<reference evidence="10" key="2">
    <citation type="submission" date="2025-09" db="UniProtKB">
        <authorList>
            <consortium name="Ensembl"/>
        </authorList>
    </citation>
    <scope>IDENTIFICATION</scope>
</reference>
<keyword evidence="7 9" id="KW-0030">Aminoacyl-tRNA synthetase</keyword>
<dbReference type="Pfam" id="PF00579">
    <property type="entry name" value="tRNA-synt_1b"/>
    <property type="match status" value="1"/>
</dbReference>
<evidence type="ECO:0000256" key="1">
    <source>
        <dbReference type="ARBA" id="ARBA00005594"/>
    </source>
</evidence>